<accession>A0A0F9ARB5</accession>
<evidence type="ECO:0000313" key="1">
    <source>
        <dbReference type="EMBL" id="KKK80979.1"/>
    </source>
</evidence>
<name>A0A0F9ARB5_9ZZZZ</name>
<comment type="caution">
    <text evidence="1">The sequence shown here is derived from an EMBL/GenBank/DDBJ whole genome shotgun (WGS) entry which is preliminary data.</text>
</comment>
<sequence length="248" mass="28686">ICAPYLHDHDSVELKEAWFHSQDISDVYFVTATFSNESKLYFPTCANHYLLAKFKASKKMKKEFKEVITINKKRIIRITCPDERWYARLATDKKTGLPGSYEFIPSVTWIKSYWYTSPYLIKWIADKGLSEAETIRNEAGIKGDKVHQATEDIDNGIGIKIDDKYENYSTIKVENISYCGINFIVLDNGVAVSINEQEQIEVFFNKKDSTSLKVIENEVVTGDMRLFKNGTQVLFGKDKKLYRMKIKK</sequence>
<protein>
    <submittedName>
        <fullName evidence="1">Uncharacterized protein</fullName>
    </submittedName>
</protein>
<dbReference type="EMBL" id="LAZR01053332">
    <property type="protein sequence ID" value="KKK80979.1"/>
    <property type="molecule type" value="Genomic_DNA"/>
</dbReference>
<feature type="non-terminal residue" evidence="1">
    <location>
        <position position="1"/>
    </location>
</feature>
<dbReference type="AlphaFoldDB" id="A0A0F9ARB5"/>
<proteinExistence type="predicted"/>
<reference evidence="1" key="1">
    <citation type="journal article" date="2015" name="Nature">
        <title>Complex archaea that bridge the gap between prokaryotes and eukaryotes.</title>
        <authorList>
            <person name="Spang A."/>
            <person name="Saw J.H."/>
            <person name="Jorgensen S.L."/>
            <person name="Zaremba-Niedzwiedzka K."/>
            <person name="Martijn J."/>
            <person name="Lind A.E."/>
            <person name="van Eijk R."/>
            <person name="Schleper C."/>
            <person name="Guy L."/>
            <person name="Ettema T.J."/>
        </authorList>
    </citation>
    <scope>NUCLEOTIDE SEQUENCE</scope>
</reference>
<gene>
    <name evidence="1" type="ORF">LCGC14_2818070</name>
</gene>
<organism evidence="1">
    <name type="scientific">marine sediment metagenome</name>
    <dbReference type="NCBI Taxonomy" id="412755"/>
    <lineage>
        <taxon>unclassified sequences</taxon>
        <taxon>metagenomes</taxon>
        <taxon>ecological metagenomes</taxon>
    </lineage>
</organism>